<sequence length="288" mass="31857">MSPPCLTTPTWRARSPRPRSAEVARRCPPCSALSWRLCSITSSCAPATLPCFLPDSEDPRMLKSPIPIRRPLRRALRRLKLGASATRHTLVGRPEVWQLKRDFQIAFLRAQGLAPDDRFLDIGCGTLRGGIPVIEHLHAGRYTGLEVRAEVIAEAWRELEAAGLEHKDPRLIQNSDFDALGLDHRVDVAWAFSVLFHMTDEIAGAAISFVGRHLAPQGRCFANVCLGEAPDGSWQGFPVVTRPLRFYEQLAETAGLTVTPLGRLDELGHPAHLPDASQVMLEMTPRKA</sequence>
<evidence type="ECO:0000313" key="3">
    <source>
        <dbReference type="Proteomes" id="UP001296873"/>
    </source>
</evidence>
<dbReference type="Pfam" id="PF08242">
    <property type="entry name" value="Methyltransf_12"/>
    <property type="match status" value="1"/>
</dbReference>
<dbReference type="EMBL" id="NRRL01000136">
    <property type="protein sequence ID" value="MBK1671016.1"/>
    <property type="molecule type" value="Genomic_DNA"/>
</dbReference>
<reference evidence="2 3" key="1">
    <citation type="journal article" date="2020" name="Microorganisms">
        <title>Osmotic Adaptation and Compatible Solute Biosynthesis of Phototrophic Bacteria as Revealed from Genome Analyses.</title>
        <authorList>
            <person name="Imhoff J.F."/>
            <person name="Rahn T."/>
            <person name="Kunzel S."/>
            <person name="Keller A."/>
            <person name="Neulinger S.C."/>
        </authorList>
    </citation>
    <scope>NUCLEOTIDE SEQUENCE [LARGE SCALE GENOMIC DNA]</scope>
    <source>
        <strain evidence="2 3">DSM 9895</strain>
    </source>
</reference>
<dbReference type="PANTHER" id="PTHR37886">
    <property type="entry name" value="S-ADENOSYL-L-METHIONINE-DEPENDENT METHYLTRANSFERASES SUPERFAMILY PROTEIN"/>
    <property type="match status" value="1"/>
</dbReference>
<dbReference type="InterPro" id="IPR029063">
    <property type="entry name" value="SAM-dependent_MTases_sf"/>
</dbReference>
<dbReference type="Proteomes" id="UP001296873">
    <property type="component" value="Unassembled WGS sequence"/>
</dbReference>
<proteinExistence type="predicted"/>
<dbReference type="Gene3D" id="3.40.50.150">
    <property type="entry name" value="Vaccinia Virus protein VP39"/>
    <property type="match status" value="1"/>
</dbReference>
<comment type="caution">
    <text evidence="2">The sequence shown here is derived from an EMBL/GenBank/DDBJ whole genome shotgun (WGS) entry which is preliminary data.</text>
</comment>
<evidence type="ECO:0000313" key="2">
    <source>
        <dbReference type="EMBL" id="MBK1671016.1"/>
    </source>
</evidence>
<dbReference type="CDD" id="cd02440">
    <property type="entry name" value="AdoMet_MTases"/>
    <property type="match status" value="1"/>
</dbReference>
<name>A0ABS1DLX7_9PROT</name>
<gene>
    <name evidence="2" type="ORF">CKO28_23700</name>
</gene>
<feature type="domain" description="Methyltransferase type 12" evidence="1">
    <location>
        <begin position="120"/>
        <end position="220"/>
    </location>
</feature>
<evidence type="ECO:0000259" key="1">
    <source>
        <dbReference type="Pfam" id="PF08242"/>
    </source>
</evidence>
<dbReference type="InterPro" id="IPR013217">
    <property type="entry name" value="Methyltransf_12"/>
</dbReference>
<protein>
    <recommendedName>
        <fullName evidence="1">Methyltransferase type 12 domain-containing protein</fullName>
    </recommendedName>
</protein>
<dbReference type="PANTHER" id="PTHR37886:SF1">
    <property type="entry name" value="S-ADENOSYL-L-METHIONINE-DEPENDENT METHYLTRANSFERASES SUPERFAMILY PROTEIN"/>
    <property type="match status" value="1"/>
</dbReference>
<keyword evidence="3" id="KW-1185">Reference proteome</keyword>
<accession>A0ABS1DLX7</accession>
<organism evidence="2 3">
    <name type="scientific">Rhodovibrio sodomensis</name>
    <dbReference type="NCBI Taxonomy" id="1088"/>
    <lineage>
        <taxon>Bacteria</taxon>
        <taxon>Pseudomonadati</taxon>
        <taxon>Pseudomonadota</taxon>
        <taxon>Alphaproteobacteria</taxon>
        <taxon>Rhodospirillales</taxon>
        <taxon>Rhodovibrionaceae</taxon>
        <taxon>Rhodovibrio</taxon>
    </lineage>
</organism>
<dbReference type="SUPFAM" id="SSF53335">
    <property type="entry name" value="S-adenosyl-L-methionine-dependent methyltransferases"/>
    <property type="match status" value="1"/>
</dbReference>